<feature type="transmembrane region" description="Helical" evidence="2">
    <location>
        <begin position="21"/>
        <end position="42"/>
    </location>
</feature>
<dbReference type="PANTHER" id="PTHR43833">
    <property type="entry name" value="POTASSIUM CHANNEL PROTEIN 2-RELATED-RELATED"/>
    <property type="match status" value="1"/>
</dbReference>
<reference evidence="4" key="1">
    <citation type="submission" date="2022-07" db="EMBL/GenBank/DDBJ databases">
        <title>Sphingomonas sp. nov., a novel bacterium isolated from the north slope of the Mount Everest.</title>
        <authorList>
            <person name="Cui X."/>
            <person name="Liu Y."/>
        </authorList>
    </citation>
    <scope>NUCLEOTIDE SEQUENCE</scope>
    <source>
        <strain evidence="4">S5-59</strain>
    </source>
</reference>
<dbReference type="SUPFAM" id="SSF81324">
    <property type="entry name" value="Voltage-gated potassium channels"/>
    <property type="match status" value="1"/>
</dbReference>
<keyword evidence="4" id="KW-0406">Ion transport</keyword>
<keyword evidence="4" id="KW-0813">Transport</keyword>
<dbReference type="InterPro" id="IPR036291">
    <property type="entry name" value="NAD(P)-bd_dom_sf"/>
</dbReference>
<sequence>MTKPLHPGTLKRKSSTPVWLAITWRVLAVLTLVGIAIAVHWFDREGLRDNYDGQISFADVVYFTMISITTTGYGDIAPVTEKARLFDALIVTPIRVFVVVLFIGTTYNFVLKRGWDKWRMARIQRNLDGHIVIAGYGKTGSEAVEELIARGRDPASIVVVDGDADRLARAGERGCNVLLGDATRDATLIDVQVARACAMIVAGGRDDTSILILLTARHLAPDLPISIIVKAEDNELPARAAGATTVINPVSFAGLLLASSCSGRHIADYMMDLASYEGRVQLSERAVRLDEVNQPLSAITTGLGLRIYRGGEVYGFSAPEAQTLHQGDVIVEILPRQGMGNQ</sequence>
<dbReference type="EMBL" id="CP101740">
    <property type="protein sequence ID" value="UUL83573.1"/>
    <property type="molecule type" value="Genomic_DNA"/>
</dbReference>
<evidence type="ECO:0000256" key="2">
    <source>
        <dbReference type="SAM" id="Phobius"/>
    </source>
</evidence>
<keyword evidence="2" id="KW-0472">Membrane</keyword>
<dbReference type="InterPro" id="IPR050721">
    <property type="entry name" value="Trk_Ktr_HKT_K-transport"/>
</dbReference>
<protein>
    <submittedName>
        <fullName evidence="4">Potassium channel family protein</fullName>
    </submittedName>
</protein>
<evidence type="ECO:0000256" key="1">
    <source>
        <dbReference type="ARBA" id="ARBA00004651"/>
    </source>
</evidence>
<evidence type="ECO:0000313" key="5">
    <source>
        <dbReference type="Proteomes" id="UP001058533"/>
    </source>
</evidence>
<keyword evidence="2" id="KW-0812">Transmembrane</keyword>
<proteinExistence type="predicted"/>
<feature type="domain" description="RCK N-terminal" evidence="3">
    <location>
        <begin position="128"/>
        <end position="248"/>
    </location>
</feature>
<keyword evidence="2" id="KW-1133">Transmembrane helix</keyword>
<keyword evidence="5" id="KW-1185">Reference proteome</keyword>
<dbReference type="Pfam" id="PF07885">
    <property type="entry name" value="Ion_trans_2"/>
    <property type="match status" value="1"/>
</dbReference>
<feature type="transmembrane region" description="Helical" evidence="2">
    <location>
        <begin position="88"/>
        <end position="110"/>
    </location>
</feature>
<comment type="subcellular location">
    <subcellularLocation>
        <location evidence="1">Cell membrane</location>
        <topology evidence="1">Multi-pass membrane protein</topology>
    </subcellularLocation>
</comment>
<dbReference type="Gene3D" id="1.10.287.70">
    <property type="match status" value="1"/>
</dbReference>
<dbReference type="RefSeq" id="WP_256507412.1">
    <property type="nucleotide sequence ID" value="NZ_CP101740.1"/>
</dbReference>
<organism evidence="4 5">
    <name type="scientific">Sphingomonas qomolangmaensis</name>
    <dbReference type="NCBI Taxonomy" id="2918765"/>
    <lineage>
        <taxon>Bacteria</taxon>
        <taxon>Pseudomonadati</taxon>
        <taxon>Pseudomonadota</taxon>
        <taxon>Alphaproteobacteria</taxon>
        <taxon>Sphingomonadales</taxon>
        <taxon>Sphingomonadaceae</taxon>
        <taxon>Sphingomonas</taxon>
    </lineage>
</organism>
<gene>
    <name evidence="4" type="ORF">NMP03_04945</name>
</gene>
<evidence type="ECO:0000259" key="3">
    <source>
        <dbReference type="PROSITE" id="PS51201"/>
    </source>
</evidence>
<evidence type="ECO:0000313" key="4">
    <source>
        <dbReference type="EMBL" id="UUL83573.1"/>
    </source>
</evidence>
<dbReference type="InterPro" id="IPR003148">
    <property type="entry name" value="RCK_N"/>
</dbReference>
<dbReference type="Gene3D" id="3.40.50.720">
    <property type="entry name" value="NAD(P)-binding Rossmann-like Domain"/>
    <property type="match status" value="1"/>
</dbReference>
<keyword evidence="4" id="KW-0407">Ion channel</keyword>
<dbReference type="PANTHER" id="PTHR43833:SF9">
    <property type="entry name" value="POTASSIUM CHANNEL PROTEIN YUGO-RELATED"/>
    <property type="match status" value="1"/>
</dbReference>
<dbReference type="InterPro" id="IPR013099">
    <property type="entry name" value="K_chnl_dom"/>
</dbReference>
<dbReference type="Proteomes" id="UP001058533">
    <property type="component" value="Chromosome"/>
</dbReference>
<dbReference type="GO" id="GO:0034220">
    <property type="term" value="P:monoatomic ion transmembrane transport"/>
    <property type="evidence" value="ECO:0007669"/>
    <property type="project" value="UniProtKB-KW"/>
</dbReference>
<dbReference type="Pfam" id="PF02254">
    <property type="entry name" value="TrkA_N"/>
    <property type="match status" value="1"/>
</dbReference>
<accession>A0ABY5LC39</accession>
<dbReference type="SUPFAM" id="SSF51735">
    <property type="entry name" value="NAD(P)-binding Rossmann-fold domains"/>
    <property type="match status" value="1"/>
</dbReference>
<name>A0ABY5LC39_9SPHN</name>
<dbReference type="PROSITE" id="PS51201">
    <property type="entry name" value="RCK_N"/>
    <property type="match status" value="1"/>
</dbReference>